<dbReference type="GO" id="GO:0005730">
    <property type="term" value="C:nucleolus"/>
    <property type="evidence" value="ECO:0007669"/>
    <property type="project" value="UniProtKB-SubCell"/>
</dbReference>
<evidence type="ECO:0000313" key="9">
    <source>
        <dbReference type="EMBL" id="KAG0662230.1"/>
    </source>
</evidence>
<keyword evidence="5 6" id="KW-0539">Nucleus</keyword>
<comment type="subcellular location">
    <subcellularLocation>
        <location evidence="6">Cytoplasm</location>
    </subcellularLocation>
    <subcellularLocation>
        <location evidence="6">Nucleus</location>
        <location evidence="6">Nucleolus</location>
    </subcellularLocation>
</comment>
<dbReference type="GO" id="GO:0005737">
    <property type="term" value="C:cytoplasm"/>
    <property type="evidence" value="ECO:0007669"/>
    <property type="project" value="UniProtKB-SubCell"/>
</dbReference>
<sequence length="282" mass="31485">MWPRLIECGRARLPFRVNFWLKELSESDFDSRNSLSAPQAPPTMPRSRRDRVVALTQTAKKGKEAKGKLIEEIREQADAFQYLWVFDVEHMRNNLLQEVRKAWTGSRMFLGRNAVMRKALGATPEDECRLGVHKAANMLEGSRGLLFTNETPEVVTDWFESFKRSDFARTGNKATETFELPAGPIMINDDTAPHSLEPQFRKLGMSTSLLKGVPTLTAPHTVCKEGDTLNPNQVNLLKLFGKTFATFQIVPLLGIHLTDGSICGGSEEATTAATMADDEDAE</sequence>
<comment type="similarity">
    <text evidence="2 6">Belongs to the universal ribosomal protein uL10 family.</text>
</comment>
<dbReference type="InterPro" id="IPR051742">
    <property type="entry name" value="Ribosome_Assembly_uL10"/>
</dbReference>
<evidence type="ECO:0000256" key="7">
    <source>
        <dbReference type="SAM" id="MobiDB-lite"/>
    </source>
</evidence>
<dbReference type="GO" id="GO:0030687">
    <property type="term" value="C:preribosome, large subunit precursor"/>
    <property type="evidence" value="ECO:0007669"/>
    <property type="project" value="TreeGrafter"/>
</dbReference>
<dbReference type="GO" id="GO:0006364">
    <property type="term" value="P:rRNA processing"/>
    <property type="evidence" value="ECO:0007669"/>
    <property type="project" value="TreeGrafter"/>
</dbReference>
<evidence type="ECO:0000313" key="10">
    <source>
        <dbReference type="Proteomes" id="UP000777482"/>
    </source>
</evidence>
<evidence type="ECO:0000256" key="2">
    <source>
        <dbReference type="ARBA" id="ARBA00008889"/>
    </source>
</evidence>
<keyword evidence="10" id="KW-1185">Reference proteome</keyword>
<dbReference type="InterPro" id="IPR001790">
    <property type="entry name" value="Ribosomal_uL10"/>
</dbReference>
<evidence type="ECO:0000256" key="3">
    <source>
        <dbReference type="ARBA" id="ARBA00011117"/>
    </source>
</evidence>
<gene>
    <name evidence="9" type="primary">MRT4</name>
    <name evidence="9" type="ORF">C6P46_003416</name>
</gene>
<keyword evidence="6" id="KW-0690">Ribosome biogenesis</keyword>
<evidence type="ECO:0000256" key="1">
    <source>
        <dbReference type="ARBA" id="ARBA00004046"/>
    </source>
</evidence>
<protein>
    <recommendedName>
        <fullName evidence="6">Ribosome assembly factor mrt4</fullName>
    </recommendedName>
</protein>
<reference evidence="9 10" key="1">
    <citation type="submission" date="2020-11" db="EMBL/GenBank/DDBJ databases">
        <title>Kefir isolates.</title>
        <authorList>
            <person name="Marcisauskas S."/>
            <person name="Kim Y."/>
            <person name="Blasche S."/>
        </authorList>
    </citation>
    <scope>NUCLEOTIDE SEQUENCE [LARGE SCALE GENOMIC DNA]</scope>
    <source>
        <strain evidence="9 10">KR</strain>
    </source>
</reference>
<dbReference type="InterPro" id="IPR033867">
    <property type="entry name" value="Mrt4"/>
</dbReference>
<organism evidence="9 10">
    <name type="scientific">Rhodotorula mucilaginosa</name>
    <name type="common">Yeast</name>
    <name type="synonym">Rhodotorula rubra</name>
    <dbReference type="NCBI Taxonomy" id="5537"/>
    <lineage>
        <taxon>Eukaryota</taxon>
        <taxon>Fungi</taxon>
        <taxon>Dikarya</taxon>
        <taxon>Basidiomycota</taxon>
        <taxon>Pucciniomycotina</taxon>
        <taxon>Microbotryomycetes</taxon>
        <taxon>Sporidiobolales</taxon>
        <taxon>Sporidiobolaceae</taxon>
        <taxon>Rhodotorula</taxon>
    </lineage>
</organism>
<dbReference type="Gene3D" id="3.90.105.20">
    <property type="match status" value="1"/>
</dbReference>
<dbReference type="Gene3D" id="3.30.70.1730">
    <property type="match status" value="1"/>
</dbReference>
<evidence type="ECO:0000256" key="4">
    <source>
        <dbReference type="ARBA" id="ARBA00022490"/>
    </source>
</evidence>
<dbReference type="CDD" id="cd05796">
    <property type="entry name" value="Ribosomal_P0_like"/>
    <property type="match status" value="1"/>
</dbReference>
<dbReference type="GO" id="GO:0003723">
    <property type="term" value="F:RNA binding"/>
    <property type="evidence" value="ECO:0007669"/>
    <property type="project" value="TreeGrafter"/>
</dbReference>
<dbReference type="InterPro" id="IPR043141">
    <property type="entry name" value="Ribosomal_uL10-like_sf"/>
</dbReference>
<comment type="subunit">
    <text evidence="3 6">Associates with the pre-60S ribosomal particle.</text>
</comment>
<dbReference type="FunFam" id="3.30.70.1730:FF:000005">
    <property type="entry name" value="Ribosome assembly factor mrt4"/>
    <property type="match status" value="1"/>
</dbReference>
<dbReference type="SUPFAM" id="SSF160369">
    <property type="entry name" value="Ribosomal protein L10-like"/>
    <property type="match status" value="1"/>
</dbReference>
<dbReference type="GO" id="GO:0000027">
    <property type="term" value="P:ribosomal large subunit assembly"/>
    <property type="evidence" value="ECO:0007669"/>
    <property type="project" value="InterPro"/>
</dbReference>
<dbReference type="FunFam" id="3.90.105.20:FF:000003">
    <property type="entry name" value="Ribosome assembly factor mrt4"/>
    <property type="match status" value="1"/>
</dbReference>
<dbReference type="OrthoDB" id="10262308at2759"/>
<dbReference type="AlphaFoldDB" id="A0A9P6W2V7"/>
<dbReference type="PANTHER" id="PTHR45841:SF1">
    <property type="entry name" value="MRNA TURNOVER PROTEIN 4 HOMOLOG"/>
    <property type="match status" value="1"/>
</dbReference>
<dbReference type="InterPro" id="IPR040637">
    <property type="entry name" value="Ribosomal_uL10-like_insert"/>
</dbReference>
<feature type="region of interest" description="Disordered" evidence="7">
    <location>
        <begin position="30"/>
        <end position="50"/>
    </location>
</feature>
<keyword evidence="4 6" id="KW-0963">Cytoplasm</keyword>
<comment type="function">
    <text evidence="1 6">Component of the ribosome assembly machinery. Nuclear paralog of the ribosomal protein P0, it binds pre-60S subunits at an early stage of assembly in the nucleolus, and is replaced by P0 in cytoplasmic pre-60S subunits and mature 80S ribosomes.</text>
</comment>
<dbReference type="GO" id="GO:0000956">
    <property type="term" value="P:nuclear-transcribed mRNA catabolic process"/>
    <property type="evidence" value="ECO:0007669"/>
    <property type="project" value="TreeGrafter"/>
</dbReference>
<evidence type="ECO:0000256" key="6">
    <source>
        <dbReference type="RuleBase" id="RU364039"/>
    </source>
</evidence>
<dbReference type="Pfam" id="PF00466">
    <property type="entry name" value="Ribosomal_L10"/>
    <property type="match status" value="1"/>
</dbReference>
<dbReference type="Pfam" id="PF17777">
    <property type="entry name" value="RL10P_insert"/>
    <property type="match status" value="1"/>
</dbReference>
<dbReference type="InterPro" id="IPR043164">
    <property type="entry name" value="Ribosomal_uL10-like_insert_sf"/>
</dbReference>
<dbReference type="Proteomes" id="UP000777482">
    <property type="component" value="Unassembled WGS sequence"/>
</dbReference>
<proteinExistence type="inferred from homology"/>
<dbReference type="EMBL" id="PUHQ01000028">
    <property type="protein sequence ID" value="KAG0662230.1"/>
    <property type="molecule type" value="Genomic_DNA"/>
</dbReference>
<feature type="domain" description="Large ribosomal subunit protein uL10-like insertion" evidence="8">
    <location>
        <begin position="168"/>
        <end position="241"/>
    </location>
</feature>
<comment type="caution">
    <text evidence="9">The sequence shown here is derived from an EMBL/GenBank/DDBJ whole genome shotgun (WGS) entry which is preliminary data.</text>
</comment>
<evidence type="ECO:0000256" key="5">
    <source>
        <dbReference type="ARBA" id="ARBA00023242"/>
    </source>
</evidence>
<accession>A0A9P6W2V7</accession>
<dbReference type="PANTHER" id="PTHR45841">
    <property type="entry name" value="MRNA TURNOVER PROTEIN 4 MRTO4"/>
    <property type="match status" value="1"/>
</dbReference>
<name>A0A9P6W2V7_RHOMI</name>
<evidence type="ECO:0000259" key="8">
    <source>
        <dbReference type="Pfam" id="PF17777"/>
    </source>
</evidence>